<dbReference type="EMBL" id="QLIN01000005">
    <property type="protein sequence ID" value="RAI69272.1"/>
    <property type="molecule type" value="Genomic_DNA"/>
</dbReference>
<dbReference type="Proteomes" id="UP000249493">
    <property type="component" value="Unassembled WGS sequence"/>
</dbReference>
<keyword evidence="3" id="KW-0963">Cytoplasm</keyword>
<name>A0A327N328_PSEFL</name>
<reference evidence="4 5" key="1">
    <citation type="submission" date="2018-06" db="EMBL/GenBank/DDBJ databases">
        <authorList>
            <person name="Zhirakovskaya E."/>
        </authorList>
    </citation>
    <scope>NUCLEOTIDE SEQUENCE [LARGE SCALE GENOMIC DNA]</scope>
    <source>
        <strain evidence="4 5">LY3</strain>
    </source>
</reference>
<dbReference type="InterPro" id="IPR007358">
    <property type="entry name" value="Nucleoid_associated_NdpA"/>
</dbReference>
<proteinExistence type="inferred from homology"/>
<dbReference type="GO" id="GO:0043590">
    <property type="term" value="C:bacterial nucleoid"/>
    <property type="evidence" value="ECO:0007669"/>
    <property type="project" value="TreeGrafter"/>
</dbReference>
<evidence type="ECO:0008006" key="6">
    <source>
        <dbReference type="Google" id="ProtNLM"/>
    </source>
</evidence>
<dbReference type="PANTHER" id="PTHR38772:SF1">
    <property type="entry name" value="NUCLEOID-ASSOCIATED PROTEIN YEJK"/>
    <property type="match status" value="1"/>
</dbReference>
<protein>
    <recommendedName>
        <fullName evidence="6">Nucleoid-associated protein YejK</fullName>
    </recommendedName>
</protein>
<sequence>MEITESIIHGVIKARETNGDGAVTIRPRALVLPIDERLDSLGGEVLTLYARLSNGYGTFGDDALIHQFPALMKRYVDEEIELVEFSRSVCSLISVPMQEQWMATTTWPLFVRYESQGRDWLLIAMLKLKEGVGIDEATLDLNDSLSFDVSHLYEAARIDIQKWQNDEQPYLSFIKRRATDADVTKYFRVALACTEYTDARHNTEVAVKALNDYFEHEAWEPLQRQVATDRLYAYCVEKKANDEPVNLISLSAIINDQAPESFIEFIRENNYEVSEVFSPNPATYKKLMRVSRRFGSVSVSFDVNDLRNETVYYDPDLQGLVIMNPPADLLAEMDKALGAQNAANDEA</sequence>
<dbReference type="GO" id="GO:0003727">
    <property type="term" value="F:single-stranded RNA binding"/>
    <property type="evidence" value="ECO:0007669"/>
    <property type="project" value="TreeGrafter"/>
</dbReference>
<dbReference type="GO" id="GO:0003690">
    <property type="term" value="F:double-stranded DNA binding"/>
    <property type="evidence" value="ECO:0007669"/>
    <property type="project" value="TreeGrafter"/>
</dbReference>
<evidence type="ECO:0000256" key="1">
    <source>
        <dbReference type="ARBA" id="ARBA00004453"/>
    </source>
</evidence>
<organism evidence="4 5">
    <name type="scientific">Pseudomonas fluorescens</name>
    <dbReference type="NCBI Taxonomy" id="294"/>
    <lineage>
        <taxon>Bacteria</taxon>
        <taxon>Pseudomonadati</taxon>
        <taxon>Pseudomonadota</taxon>
        <taxon>Gammaproteobacteria</taxon>
        <taxon>Pseudomonadales</taxon>
        <taxon>Pseudomonadaceae</taxon>
        <taxon>Pseudomonas</taxon>
    </lineage>
</organism>
<dbReference type="PANTHER" id="PTHR38772">
    <property type="match status" value="1"/>
</dbReference>
<dbReference type="AlphaFoldDB" id="A0A327N328"/>
<evidence type="ECO:0000256" key="2">
    <source>
        <dbReference type="ARBA" id="ARBA00009035"/>
    </source>
</evidence>
<dbReference type="RefSeq" id="WP_111283511.1">
    <property type="nucleotide sequence ID" value="NZ_QLIN01000005.1"/>
</dbReference>
<dbReference type="Pfam" id="PF04245">
    <property type="entry name" value="NA37"/>
    <property type="match status" value="1"/>
</dbReference>
<evidence type="ECO:0000313" key="5">
    <source>
        <dbReference type="Proteomes" id="UP000249493"/>
    </source>
</evidence>
<gene>
    <name evidence="4" type="ORF">DOZ80_14040</name>
</gene>
<comment type="similarity">
    <text evidence="2">Belongs to the YejK family.</text>
</comment>
<comment type="subcellular location">
    <subcellularLocation>
        <location evidence="1">Cytoplasm</location>
        <location evidence="1">Nucleoid</location>
    </subcellularLocation>
</comment>
<comment type="caution">
    <text evidence="4">The sequence shown here is derived from an EMBL/GenBank/DDBJ whole genome shotgun (WGS) entry which is preliminary data.</text>
</comment>
<evidence type="ECO:0000313" key="4">
    <source>
        <dbReference type="EMBL" id="RAI69272.1"/>
    </source>
</evidence>
<evidence type="ECO:0000256" key="3">
    <source>
        <dbReference type="ARBA" id="ARBA00022490"/>
    </source>
</evidence>
<accession>A0A327N328</accession>